<dbReference type="GO" id="GO:0005886">
    <property type="term" value="C:plasma membrane"/>
    <property type="evidence" value="ECO:0007669"/>
    <property type="project" value="UniProtKB-SubCell"/>
</dbReference>
<dbReference type="InterPro" id="IPR003439">
    <property type="entry name" value="ABC_transporter-like_ATP-bd"/>
</dbReference>
<evidence type="ECO:0000259" key="8">
    <source>
        <dbReference type="PROSITE" id="PS50893"/>
    </source>
</evidence>
<name>A0A3G8YKV5_9DEIO</name>
<accession>A0A3G8YKV5</accession>
<organism evidence="9 10">
    <name type="scientific">Deinococcus psychrotolerans</name>
    <dbReference type="NCBI Taxonomy" id="2489213"/>
    <lineage>
        <taxon>Bacteria</taxon>
        <taxon>Thermotogati</taxon>
        <taxon>Deinococcota</taxon>
        <taxon>Deinococci</taxon>
        <taxon>Deinococcales</taxon>
        <taxon>Deinococcaceae</taxon>
        <taxon>Deinococcus</taxon>
    </lineage>
</organism>
<evidence type="ECO:0000313" key="10">
    <source>
        <dbReference type="Proteomes" id="UP000276417"/>
    </source>
</evidence>
<evidence type="ECO:0000256" key="1">
    <source>
        <dbReference type="ARBA" id="ARBA00004651"/>
    </source>
</evidence>
<sequence>MKRYAFPLFLALLAALCAFGLTATGGALLVRASQHPETLLALGVLTTGVRAFGMGRSGLRYAERLLSHGAALTQAQVLRAQLYVRLAPLGRELPAQHGQGAFLLRAGADVDALTFETLRADLPLWTYLGLATLLTLGLALLDPLSALLVGPLLLLAAYFPVRLSRQAAQLAGTRAELDGQHAGTLLALSSFGGELAPQAARARLAPIQAELTEVEARLAALPARLNFAREGLAVLALTLLIWRLGGLVQAGDLAAAWLAAAALGVVAAFDAAAVLSALPAARAEGLGAAERLAELQALRPRVTPPAHPASLPAQLALTLHDVALFSSDPSRLTHSFPHGSATAIIGESGAGKTTLLRLLARDLDPASGQISVGGTPLTQLDPAAWRSQLSILDQDAALIDGTVAANLRLALPTASDAELRERLDELGLSHLNFNAWIGEGGAKLSGGEQQRVALARALLRPSAVLILDEPTAHLDPVSENLAVAAIQRRRAGRTLIFATHHTAPLSLADTLCRLHQGTLTELPHGL</sequence>
<feature type="transmembrane region" description="Helical" evidence="7">
    <location>
        <begin position="124"/>
        <end position="157"/>
    </location>
</feature>
<dbReference type="Gene3D" id="3.40.50.300">
    <property type="entry name" value="P-loop containing nucleotide triphosphate hydrolases"/>
    <property type="match status" value="1"/>
</dbReference>
<dbReference type="PANTHER" id="PTHR24221:SF654">
    <property type="entry name" value="ATP-BINDING CASSETTE SUB-FAMILY B MEMBER 6"/>
    <property type="match status" value="1"/>
</dbReference>
<dbReference type="InterPro" id="IPR027417">
    <property type="entry name" value="P-loop_NTPase"/>
</dbReference>
<dbReference type="CDD" id="cd03228">
    <property type="entry name" value="ABCC_MRP_Like"/>
    <property type="match status" value="1"/>
</dbReference>
<keyword evidence="6 7" id="KW-0472">Membrane</keyword>
<keyword evidence="2 7" id="KW-0812">Transmembrane</keyword>
<dbReference type="Gene3D" id="1.20.1560.10">
    <property type="entry name" value="ABC transporter type 1, transmembrane domain"/>
    <property type="match status" value="1"/>
</dbReference>
<evidence type="ECO:0000313" key="9">
    <source>
        <dbReference type="EMBL" id="AZI41716.1"/>
    </source>
</evidence>
<dbReference type="InterPro" id="IPR017871">
    <property type="entry name" value="ABC_transporter-like_CS"/>
</dbReference>
<gene>
    <name evidence="9" type="ORF">EHF33_02280</name>
</gene>
<keyword evidence="5 7" id="KW-1133">Transmembrane helix</keyword>
<dbReference type="PROSITE" id="PS50893">
    <property type="entry name" value="ABC_TRANSPORTER_2"/>
    <property type="match status" value="1"/>
</dbReference>
<dbReference type="GO" id="GO:0016887">
    <property type="term" value="F:ATP hydrolysis activity"/>
    <property type="evidence" value="ECO:0007669"/>
    <property type="project" value="InterPro"/>
</dbReference>
<dbReference type="KEGG" id="dph:EHF33_02280"/>
<dbReference type="AlphaFoldDB" id="A0A3G8YKV5"/>
<dbReference type="GO" id="GO:0034040">
    <property type="term" value="F:ATPase-coupled lipid transmembrane transporter activity"/>
    <property type="evidence" value="ECO:0007669"/>
    <property type="project" value="TreeGrafter"/>
</dbReference>
<dbReference type="PANTHER" id="PTHR24221">
    <property type="entry name" value="ATP-BINDING CASSETTE SUB-FAMILY B"/>
    <property type="match status" value="1"/>
</dbReference>
<dbReference type="Proteomes" id="UP000276417">
    <property type="component" value="Chromosome 1"/>
</dbReference>
<proteinExistence type="predicted"/>
<dbReference type="InterPro" id="IPR039421">
    <property type="entry name" value="Type_1_exporter"/>
</dbReference>
<feature type="transmembrane region" description="Helical" evidence="7">
    <location>
        <begin position="254"/>
        <end position="278"/>
    </location>
</feature>
<evidence type="ECO:0000256" key="2">
    <source>
        <dbReference type="ARBA" id="ARBA00022692"/>
    </source>
</evidence>
<dbReference type="Pfam" id="PF00005">
    <property type="entry name" value="ABC_tran"/>
    <property type="match status" value="1"/>
</dbReference>
<reference evidence="9 10" key="1">
    <citation type="submission" date="2018-11" db="EMBL/GenBank/DDBJ databases">
        <title>Deinococcus shelandsis sp. nov., isolated from South Shetland Islands soil of Antarctica.</title>
        <authorList>
            <person name="Tian J."/>
        </authorList>
    </citation>
    <scope>NUCLEOTIDE SEQUENCE [LARGE SCALE GENOMIC DNA]</scope>
    <source>
        <strain evidence="9 10">S14-83T</strain>
    </source>
</reference>
<dbReference type="SUPFAM" id="SSF52540">
    <property type="entry name" value="P-loop containing nucleoside triphosphate hydrolases"/>
    <property type="match status" value="1"/>
</dbReference>
<feature type="domain" description="ABC transporter" evidence="8">
    <location>
        <begin position="313"/>
        <end position="526"/>
    </location>
</feature>
<evidence type="ECO:0000256" key="5">
    <source>
        <dbReference type="ARBA" id="ARBA00022989"/>
    </source>
</evidence>
<dbReference type="EMBL" id="CP034183">
    <property type="protein sequence ID" value="AZI41716.1"/>
    <property type="molecule type" value="Genomic_DNA"/>
</dbReference>
<keyword evidence="3" id="KW-0547">Nucleotide-binding</keyword>
<keyword evidence="4 9" id="KW-0067">ATP-binding</keyword>
<dbReference type="InterPro" id="IPR003593">
    <property type="entry name" value="AAA+_ATPase"/>
</dbReference>
<evidence type="ECO:0000256" key="4">
    <source>
        <dbReference type="ARBA" id="ARBA00022840"/>
    </source>
</evidence>
<evidence type="ECO:0000256" key="7">
    <source>
        <dbReference type="SAM" id="Phobius"/>
    </source>
</evidence>
<dbReference type="SUPFAM" id="SSF90123">
    <property type="entry name" value="ABC transporter transmembrane region"/>
    <property type="match status" value="1"/>
</dbReference>
<dbReference type="OrthoDB" id="57982at2"/>
<keyword evidence="10" id="KW-1185">Reference proteome</keyword>
<dbReference type="InterPro" id="IPR036640">
    <property type="entry name" value="ABC1_TM_sf"/>
</dbReference>
<evidence type="ECO:0000256" key="6">
    <source>
        <dbReference type="ARBA" id="ARBA00023136"/>
    </source>
</evidence>
<evidence type="ECO:0000256" key="3">
    <source>
        <dbReference type="ARBA" id="ARBA00022741"/>
    </source>
</evidence>
<dbReference type="PROSITE" id="PS00211">
    <property type="entry name" value="ABC_TRANSPORTER_1"/>
    <property type="match status" value="1"/>
</dbReference>
<dbReference type="SMART" id="SM00382">
    <property type="entry name" value="AAA"/>
    <property type="match status" value="1"/>
</dbReference>
<dbReference type="RefSeq" id="WP_124867501.1">
    <property type="nucleotide sequence ID" value="NZ_CP034183.1"/>
</dbReference>
<dbReference type="GO" id="GO:0005524">
    <property type="term" value="F:ATP binding"/>
    <property type="evidence" value="ECO:0007669"/>
    <property type="project" value="UniProtKB-KW"/>
</dbReference>
<comment type="subcellular location">
    <subcellularLocation>
        <location evidence="1">Cell membrane</location>
        <topology evidence="1">Multi-pass membrane protein</topology>
    </subcellularLocation>
</comment>
<protein>
    <submittedName>
        <fullName evidence="9">ATP-binding cassette domain-containing protein</fullName>
    </submittedName>
</protein>